<proteinExistence type="predicted"/>
<dbReference type="Proteomes" id="UP001431783">
    <property type="component" value="Unassembled WGS sequence"/>
</dbReference>
<sequence length="153" mass="17564">MPYSGTEKRTRQLKRIGKATIITASPYKAEEDKTIRTETKQKEIEKKTNERNKKADEEPQKADYDDTTECLYYHGLYSEFIEGWITCQTCGNGLVAVQEWKITTMKPSISVLLGKMKTMEYVIPHLTLGGTLSCLIGGTRHEDFFIFLKLIFL</sequence>
<reference evidence="2 3" key="1">
    <citation type="submission" date="2023-03" db="EMBL/GenBank/DDBJ databases">
        <title>Genome insight into feeding habits of ladybird beetles.</title>
        <authorList>
            <person name="Li H.-S."/>
            <person name="Huang Y.-H."/>
            <person name="Pang H."/>
        </authorList>
    </citation>
    <scope>NUCLEOTIDE SEQUENCE [LARGE SCALE GENOMIC DNA]</scope>
    <source>
        <strain evidence="2">SYSU_2023b</strain>
        <tissue evidence="2">Whole body</tissue>
    </source>
</reference>
<evidence type="ECO:0000313" key="3">
    <source>
        <dbReference type="Proteomes" id="UP001431783"/>
    </source>
</evidence>
<dbReference type="AlphaFoldDB" id="A0AAW1VHA1"/>
<accession>A0AAW1VHA1</accession>
<name>A0AAW1VHA1_9CUCU</name>
<dbReference type="EMBL" id="JARQZJ010000130">
    <property type="protein sequence ID" value="KAK9891740.1"/>
    <property type="molecule type" value="Genomic_DNA"/>
</dbReference>
<keyword evidence="3" id="KW-1185">Reference proteome</keyword>
<gene>
    <name evidence="2" type="ORF">WA026_016537</name>
</gene>
<evidence type="ECO:0000313" key="2">
    <source>
        <dbReference type="EMBL" id="KAK9891740.1"/>
    </source>
</evidence>
<comment type="caution">
    <text evidence="2">The sequence shown here is derived from an EMBL/GenBank/DDBJ whole genome shotgun (WGS) entry which is preliminary data.</text>
</comment>
<protein>
    <submittedName>
        <fullName evidence="2">Uncharacterized protein</fullName>
    </submittedName>
</protein>
<evidence type="ECO:0000256" key="1">
    <source>
        <dbReference type="SAM" id="MobiDB-lite"/>
    </source>
</evidence>
<organism evidence="2 3">
    <name type="scientific">Henosepilachna vigintioctopunctata</name>
    <dbReference type="NCBI Taxonomy" id="420089"/>
    <lineage>
        <taxon>Eukaryota</taxon>
        <taxon>Metazoa</taxon>
        <taxon>Ecdysozoa</taxon>
        <taxon>Arthropoda</taxon>
        <taxon>Hexapoda</taxon>
        <taxon>Insecta</taxon>
        <taxon>Pterygota</taxon>
        <taxon>Neoptera</taxon>
        <taxon>Endopterygota</taxon>
        <taxon>Coleoptera</taxon>
        <taxon>Polyphaga</taxon>
        <taxon>Cucujiformia</taxon>
        <taxon>Coccinelloidea</taxon>
        <taxon>Coccinellidae</taxon>
        <taxon>Epilachninae</taxon>
        <taxon>Epilachnini</taxon>
        <taxon>Henosepilachna</taxon>
    </lineage>
</organism>
<feature type="region of interest" description="Disordered" evidence="1">
    <location>
        <begin position="30"/>
        <end position="62"/>
    </location>
</feature>